<dbReference type="SUPFAM" id="SSF50370">
    <property type="entry name" value="Ricin B-like lectins"/>
    <property type="match status" value="1"/>
</dbReference>
<protein>
    <submittedName>
        <fullName evidence="2">RICIN domain-containing protein</fullName>
    </submittedName>
</protein>
<feature type="domain" description="Ricin B lectin" evidence="1">
    <location>
        <begin position="5"/>
        <end position="143"/>
    </location>
</feature>
<gene>
    <name evidence="2" type="ORF">ACFO5K_19590</name>
</gene>
<evidence type="ECO:0000259" key="1">
    <source>
        <dbReference type="SMART" id="SM00458"/>
    </source>
</evidence>
<reference evidence="3" key="1">
    <citation type="journal article" date="2019" name="Int. J. Syst. Evol. Microbiol.">
        <title>The Global Catalogue of Microorganisms (GCM) 10K type strain sequencing project: providing services to taxonomists for standard genome sequencing and annotation.</title>
        <authorList>
            <consortium name="The Broad Institute Genomics Platform"/>
            <consortium name="The Broad Institute Genome Sequencing Center for Infectious Disease"/>
            <person name="Wu L."/>
            <person name="Ma J."/>
        </authorList>
    </citation>
    <scope>NUCLEOTIDE SEQUENCE [LARGE SCALE GENOMIC DNA]</scope>
    <source>
        <strain evidence="3">IBRC-M 10490</strain>
    </source>
</reference>
<dbReference type="PROSITE" id="PS50231">
    <property type="entry name" value="RICIN_B_LECTIN"/>
    <property type="match status" value="1"/>
</dbReference>
<dbReference type="InterPro" id="IPR035992">
    <property type="entry name" value="Ricin_B-like_lectins"/>
</dbReference>
<proteinExistence type="predicted"/>
<keyword evidence="3" id="KW-1185">Reference proteome</keyword>
<dbReference type="InterPro" id="IPR000772">
    <property type="entry name" value="Ricin_B_lectin"/>
</dbReference>
<dbReference type="Gene3D" id="2.80.10.50">
    <property type="match status" value="1"/>
</dbReference>
<dbReference type="EMBL" id="JBHSDL010000025">
    <property type="protein sequence ID" value="MFC4376304.1"/>
    <property type="molecule type" value="Genomic_DNA"/>
</dbReference>
<organism evidence="2 3">
    <name type="scientific">Nocardia halotolerans</name>
    <dbReference type="NCBI Taxonomy" id="1755878"/>
    <lineage>
        <taxon>Bacteria</taxon>
        <taxon>Bacillati</taxon>
        <taxon>Actinomycetota</taxon>
        <taxon>Actinomycetes</taxon>
        <taxon>Mycobacteriales</taxon>
        <taxon>Nocardiaceae</taxon>
        <taxon>Nocardia</taxon>
    </lineage>
</organism>
<dbReference type="Proteomes" id="UP001595844">
    <property type="component" value="Unassembled WGS sequence"/>
</dbReference>
<comment type="caution">
    <text evidence="2">The sequence shown here is derived from an EMBL/GenBank/DDBJ whole genome shotgun (WGS) entry which is preliminary data.</text>
</comment>
<evidence type="ECO:0000313" key="3">
    <source>
        <dbReference type="Proteomes" id="UP001595844"/>
    </source>
</evidence>
<name>A0ABV8VJP7_9NOCA</name>
<sequence length="145" mass="15813">MDFPEGSFFIRNVASDLMLDVKGASTQPGAGIVLEDRNTSGTANSQLWKYDNGFIVNVNSGLVLEVPGFEGGGNIRPGSALAQADKREQPDSLNQLWAYNYEHLMPYDPKVCVQGQGGETSAGTEVVADHLIMHELTQQWMLDPQ</sequence>
<dbReference type="SMART" id="SM00458">
    <property type="entry name" value="RICIN"/>
    <property type="match status" value="1"/>
</dbReference>
<accession>A0ABV8VJP7</accession>
<dbReference type="RefSeq" id="WP_378564795.1">
    <property type="nucleotide sequence ID" value="NZ_JBHSDL010000025.1"/>
</dbReference>
<evidence type="ECO:0000313" key="2">
    <source>
        <dbReference type="EMBL" id="MFC4376304.1"/>
    </source>
</evidence>
<dbReference type="Pfam" id="PF00652">
    <property type="entry name" value="Ricin_B_lectin"/>
    <property type="match status" value="1"/>
</dbReference>